<evidence type="ECO:0000259" key="2">
    <source>
        <dbReference type="Pfam" id="PF13360"/>
    </source>
</evidence>
<accession>A0A919NCG0</accession>
<feature type="domain" description="Pyrrolo-quinoline quinone repeat" evidence="2">
    <location>
        <begin position="97"/>
        <end position="235"/>
    </location>
</feature>
<dbReference type="PANTHER" id="PTHR34512:SF30">
    <property type="entry name" value="OUTER MEMBRANE PROTEIN ASSEMBLY FACTOR BAMB"/>
    <property type="match status" value="1"/>
</dbReference>
<feature type="domain" description="Pyrrolo-quinoline quinone repeat" evidence="2">
    <location>
        <begin position="260"/>
        <end position="347"/>
    </location>
</feature>
<dbReference type="PANTHER" id="PTHR34512">
    <property type="entry name" value="CELL SURFACE PROTEIN"/>
    <property type="match status" value="1"/>
</dbReference>
<gene>
    <name evidence="3" type="ORF">Asi03nite_58490</name>
</gene>
<dbReference type="AlphaFoldDB" id="A0A919NCG0"/>
<reference evidence="3" key="1">
    <citation type="submission" date="2021-01" db="EMBL/GenBank/DDBJ databases">
        <title>Whole genome shotgun sequence of Actinoplanes siamensis NBRC 109076.</title>
        <authorList>
            <person name="Komaki H."/>
            <person name="Tamura T."/>
        </authorList>
    </citation>
    <scope>NUCLEOTIDE SEQUENCE</scope>
    <source>
        <strain evidence="3">NBRC 109076</strain>
    </source>
</reference>
<dbReference type="InterPro" id="IPR015943">
    <property type="entry name" value="WD40/YVTN_repeat-like_dom_sf"/>
</dbReference>
<dbReference type="InterPro" id="IPR018391">
    <property type="entry name" value="PQQ_b-propeller_rpt"/>
</dbReference>
<keyword evidence="4" id="KW-1185">Reference proteome</keyword>
<evidence type="ECO:0000256" key="1">
    <source>
        <dbReference type="SAM" id="SignalP"/>
    </source>
</evidence>
<dbReference type="SMART" id="SM00564">
    <property type="entry name" value="PQQ"/>
    <property type="match status" value="3"/>
</dbReference>
<evidence type="ECO:0000313" key="4">
    <source>
        <dbReference type="Proteomes" id="UP000629619"/>
    </source>
</evidence>
<proteinExistence type="predicted"/>
<dbReference type="InterPro" id="IPR011047">
    <property type="entry name" value="Quinoprotein_ADH-like_sf"/>
</dbReference>
<comment type="caution">
    <text evidence="3">The sequence shown here is derived from an EMBL/GenBank/DDBJ whole genome shotgun (WGS) entry which is preliminary data.</text>
</comment>
<sequence length="387" mass="39845">MSRTSRSIGTGLAAAVAVLLAAGPALAATPHPGAADWTQDGHDATHDAFNPDEYQITAGTLPRLVRRWSVATAPGATQLQAPIVAGSQLFVADSTGIGAYTAATGDAEWRFASAGPPPVLATDGASLFAYLRGDTGAELVALDTASGEVRWRQPVPSAAPAGRLLLDQGIVVAGGNDATTAGAWAFDAATGNPAWQRLGVDPQWPVADGRILLSRPDGGGVLAADIVTGNQVWETGKDWFGYAADPSSRFFLVDEDTQLLKVRADSGTVVWRRAGLGGLPAIDHDRIYTGDADEPETVVAVDLATGEPLWRLGAGLLPTVAGGVIWISHSTQESGWQLEALDPATGTPSDLPAAVHEAGGPDRAVVAHGWLYTTDGATLRAFTAAGP</sequence>
<dbReference type="Gene3D" id="2.130.10.10">
    <property type="entry name" value="YVTN repeat-like/Quinoprotein amine dehydrogenase"/>
    <property type="match status" value="2"/>
</dbReference>
<dbReference type="RefSeq" id="WP_203683673.1">
    <property type="nucleotide sequence ID" value="NZ_BOMW01000061.1"/>
</dbReference>
<feature type="signal peptide" evidence="1">
    <location>
        <begin position="1"/>
        <end position="27"/>
    </location>
</feature>
<dbReference type="InterPro" id="IPR002372">
    <property type="entry name" value="PQQ_rpt_dom"/>
</dbReference>
<organism evidence="3 4">
    <name type="scientific">Actinoplanes siamensis</name>
    <dbReference type="NCBI Taxonomy" id="1223317"/>
    <lineage>
        <taxon>Bacteria</taxon>
        <taxon>Bacillati</taxon>
        <taxon>Actinomycetota</taxon>
        <taxon>Actinomycetes</taxon>
        <taxon>Micromonosporales</taxon>
        <taxon>Micromonosporaceae</taxon>
        <taxon>Actinoplanes</taxon>
    </lineage>
</organism>
<name>A0A919NCG0_9ACTN</name>
<protein>
    <recommendedName>
        <fullName evidence="2">Pyrrolo-quinoline quinone repeat domain-containing protein</fullName>
    </recommendedName>
</protein>
<dbReference type="Pfam" id="PF13360">
    <property type="entry name" value="PQQ_2"/>
    <property type="match status" value="2"/>
</dbReference>
<feature type="chain" id="PRO_5037067632" description="Pyrrolo-quinoline quinone repeat domain-containing protein" evidence="1">
    <location>
        <begin position="28"/>
        <end position="387"/>
    </location>
</feature>
<keyword evidence="1" id="KW-0732">Signal</keyword>
<dbReference type="EMBL" id="BOMW01000061">
    <property type="protein sequence ID" value="GIF08311.1"/>
    <property type="molecule type" value="Genomic_DNA"/>
</dbReference>
<dbReference type="SUPFAM" id="SSF50998">
    <property type="entry name" value="Quinoprotein alcohol dehydrogenase-like"/>
    <property type="match status" value="1"/>
</dbReference>
<evidence type="ECO:0000313" key="3">
    <source>
        <dbReference type="EMBL" id="GIF08311.1"/>
    </source>
</evidence>
<dbReference type="Proteomes" id="UP000629619">
    <property type="component" value="Unassembled WGS sequence"/>
</dbReference>